<dbReference type="PANTHER" id="PTHR39673:SF5">
    <property type="entry name" value="TUNGSTEN-CONTAINING FORMYLMETHANOFURAN DEHYDROGENASE 2 SUBUNIT C"/>
    <property type="match status" value="1"/>
</dbReference>
<dbReference type="InterPro" id="IPR036485">
    <property type="entry name" value="Glu_synth_asu_C_sf"/>
</dbReference>
<dbReference type="GO" id="GO:0016491">
    <property type="term" value="F:oxidoreductase activity"/>
    <property type="evidence" value="ECO:0007669"/>
    <property type="project" value="InterPro"/>
</dbReference>
<evidence type="ECO:0000313" key="2">
    <source>
        <dbReference type="EMBL" id="SVD99549.1"/>
    </source>
</evidence>
<dbReference type="PANTHER" id="PTHR39673">
    <property type="entry name" value="TUNGSTEN FORMYLMETHANOFURAN DEHYDROGENASE, SUBUNIT C (FWDC)"/>
    <property type="match status" value="1"/>
</dbReference>
<protein>
    <submittedName>
        <fullName evidence="2">Uncharacterized protein</fullName>
    </submittedName>
</protein>
<feature type="region of interest" description="Disordered" evidence="1">
    <location>
        <begin position="61"/>
        <end position="81"/>
    </location>
</feature>
<evidence type="ECO:0000256" key="1">
    <source>
        <dbReference type="SAM" id="MobiDB-lite"/>
    </source>
</evidence>
<reference evidence="2" key="1">
    <citation type="submission" date="2018-05" db="EMBL/GenBank/DDBJ databases">
        <authorList>
            <person name="Lanie J.A."/>
            <person name="Ng W.-L."/>
            <person name="Kazmierczak K.M."/>
            <person name="Andrzejewski T.M."/>
            <person name="Davidsen T.M."/>
            <person name="Wayne K.J."/>
            <person name="Tettelin H."/>
            <person name="Glass J.I."/>
            <person name="Rusch D."/>
            <person name="Podicherti R."/>
            <person name="Tsui H.-C.T."/>
            <person name="Winkler M.E."/>
        </authorList>
    </citation>
    <scope>NUCLEOTIDE SEQUENCE</scope>
</reference>
<dbReference type="SUPFAM" id="SSF69336">
    <property type="entry name" value="Alpha subunit of glutamate synthase, C-terminal domain"/>
    <property type="match status" value="1"/>
</dbReference>
<feature type="non-terminal residue" evidence="2">
    <location>
        <position position="207"/>
    </location>
</feature>
<dbReference type="EMBL" id="UINC01187037">
    <property type="protein sequence ID" value="SVD99549.1"/>
    <property type="molecule type" value="Genomic_DNA"/>
</dbReference>
<organism evidence="2">
    <name type="scientific">marine metagenome</name>
    <dbReference type="NCBI Taxonomy" id="408172"/>
    <lineage>
        <taxon>unclassified sequences</taxon>
        <taxon>metagenomes</taxon>
        <taxon>ecological metagenomes</taxon>
    </lineage>
</organism>
<gene>
    <name evidence="2" type="ORF">METZ01_LOCUS452403</name>
</gene>
<name>A0A382ZW98_9ZZZZ</name>
<accession>A0A382ZW98</accession>
<sequence length="207" mass="21978">MKTKVAFRRSRRVMRGQFEDRKVLARTMAEMREDVVRSLQLNRDLARLVERALQLDQGMKVGWSRNGEPNPKQGEMGVAPGLPEGARLRMLGALNDSVAAFSTGGNFTLEGTAGELFGAWNNGGNLSVERRVGAFLGHGMCDGRITVRDGAGDDAGSQMSGGLLLIRGDAGLRVGGGMSEGTIVVHGDVGREPGVGMTGGRIVINGR</sequence>
<proteinExistence type="predicted"/>
<dbReference type="Gene3D" id="2.160.20.60">
    <property type="entry name" value="Glutamate synthase, alpha subunit, C-terminal domain"/>
    <property type="match status" value="1"/>
</dbReference>
<dbReference type="AlphaFoldDB" id="A0A382ZW98"/>